<sequence>MVTDIVDKEEPLRAKLRTLGIEIISDTYSAPHRASGKISEVVSLLGIARALNIISSMNCDILEKEFYQLDHSIKELAGETKVPNAPVDLGEFFKEVLSAPKSQRRFPGVARLGVQKGSTLMKALSGVEMPARPIGGSDRNFVPVKPILNEKHPSELKGQRRNDILNIIKINGGSATIKDIKDKILTMSDKNNPLIAVGEKTLQRELLSMVEDGVLKKTGEKRWSRYFIA</sequence>
<gene>
    <name evidence="1" type="ORF">UY01_C0002G0013</name>
</gene>
<dbReference type="AlphaFoldDB" id="A0A0G1W0P0"/>
<evidence type="ECO:0000313" key="1">
    <source>
        <dbReference type="EMBL" id="KKU75870.1"/>
    </source>
</evidence>
<protein>
    <submittedName>
        <fullName evidence="1">Uncharacterized protein</fullName>
    </submittedName>
</protein>
<name>A0A0G1W0P0_9BACT</name>
<evidence type="ECO:0000313" key="2">
    <source>
        <dbReference type="Proteomes" id="UP000034879"/>
    </source>
</evidence>
<comment type="caution">
    <text evidence="1">The sequence shown here is derived from an EMBL/GenBank/DDBJ whole genome shotgun (WGS) entry which is preliminary data.</text>
</comment>
<accession>A0A0G1W0P0</accession>
<reference evidence="1 2" key="1">
    <citation type="journal article" date="2015" name="Nature">
        <title>rRNA introns, odd ribosomes, and small enigmatic genomes across a large radiation of phyla.</title>
        <authorList>
            <person name="Brown C.T."/>
            <person name="Hug L.A."/>
            <person name="Thomas B.C."/>
            <person name="Sharon I."/>
            <person name="Castelle C.J."/>
            <person name="Singh A."/>
            <person name="Wilkins M.J."/>
            <person name="Williams K.H."/>
            <person name="Banfield J.F."/>
        </authorList>
    </citation>
    <scope>NUCLEOTIDE SEQUENCE [LARGE SCALE GENOMIC DNA]</scope>
</reference>
<dbReference type="Proteomes" id="UP000034879">
    <property type="component" value="Unassembled WGS sequence"/>
</dbReference>
<organism evidence="1 2">
    <name type="scientific">Candidatus Nomurabacteria bacterium GW2011_GWB1_47_6</name>
    <dbReference type="NCBI Taxonomy" id="1618749"/>
    <lineage>
        <taxon>Bacteria</taxon>
        <taxon>Candidatus Nomuraibacteriota</taxon>
    </lineage>
</organism>
<proteinExistence type="predicted"/>
<dbReference type="EMBL" id="LCOJ01000002">
    <property type="protein sequence ID" value="KKU75870.1"/>
    <property type="molecule type" value="Genomic_DNA"/>
</dbReference>